<gene>
    <name evidence="1" type="ORF">FJR74_03040</name>
</gene>
<dbReference type="Pfam" id="PF13306">
    <property type="entry name" value="LRR_5"/>
    <property type="match status" value="3"/>
</dbReference>
<organism evidence="1 2">
    <name type="scientific">Metamycoplasma neophronis</name>
    <dbReference type="NCBI Taxonomy" id="872983"/>
    <lineage>
        <taxon>Bacteria</taxon>
        <taxon>Bacillati</taxon>
        <taxon>Mycoplasmatota</taxon>
        <taxon>Mycoplasmoidales</taxon>
        <taxon>Metamycoplasmataceae</taxon>
        <taxon>Metamycoplasma</taxon>
    </lineage>
</organism>
<name>A0ABY2YZP8_9BACT</name>
<reference evidence="1" key="1">
    <citation type="submission" date="2019-06" db="EMBL/GenBank/DDBJ databases">
        <title>Mycoplasma neophronis type strain whole genome sequence.</title>
        <authorList>
            <person name="Spergser J."/>
        </authorList>
    </citation>
    <scope>NUCLEOTIDE SEQUENCE [LARGE SCALE GENOMIC DNA]</scope>
    <source>
        <strain evidence="1">DSM 24097</strain>
    </source>
</reference>
<dbReference type="SUPFAM" id="SSF52058">
    <property type="entry name" value="L domain-like"/>
    <property type="match status" value="1"/>
</dbReference>
<dbReference type="PANTHER" id="PTHR45661:SF3">
    <property type="entry name" value="IG-LIKE DOMAIN-CONTAINING PROTEIN"/>
    <property type="match status" value="1"/>
</dbReference>
<evidence type="ECO:0000313" key="2">
    <source>
        <dbReference type="Proteomes" id="UP000316851"/>
    </source>
</evidence>
<accession>A0ABY2YZP8</accession>
<dbReference type="PANTHER" id="PTHR45661">
    <property type="entry name" value="SURFACE ANTIGEN"/>
    <property type="match status" value="1"/>
</dbReference>
<dbReference type="InterPro" id="IPR026906">
    <property type="entry name" value="LRR_5"/>
</dbReference>
<keyword evidence="2" id="KW-1185">Reference proteome</keyword>
<comment type="caution">
    <text evidence="1">The sequence shown here is derived from an EMBL/GenBank/DDBJ whole genome shotgun (WGS) entry which is preliminary data.</text>
</comment>
<dbReference type="Proteomes" id="UP000316851">
    <property type="component" value="Unassembled WGS sequence"/>
</dbReference>
<dbReference type="InterPro" id="IPR053139">
    <property type="entry name" value="Surface_bspA-like"/>
</dbReference>
<sequence length="348" mass="37963">MLTKVGEDAFSKIIENGVLIKWTNASGDISDSEITAISDGVFKGNTNITSVSFPNVTKISPRAFQGAVNLTHVDLPKLEEIDYKSFDNTPGLGDKIVLNGILAKWDNAEGDISDDEITVIAADIFYNNQNITSVSFPNVIKIGSWAFRNAINLTSVDLPKVKEIDYKSFDNTPGLGDKIVLNGILAKWDNAEGHIIDDKVTTIADGVFQGNRNITSVSLPNVTKINARAFRWAVNLTHVDLPKLEEIDYNAFDNTPGLGDKIVLNGILAKWDNAEGDISDDEITVIGANIFYNNHNITSVSFPNVIKIGSWAFRNAINLTSVDLPKVKEIGIDAFTNTPKLINKPSAQ</sequence>
<dbReference type="Gene3D" id="3.80.10.10">
    <property type="entry name" value="Ribonuclease Inhibitor"/>
    <property type="match status" value="3"/>
</dbReference>
<dbReference type="InterPro" id="IPR032675">
    <property type="entry name" value="LRR_dom_sf"/>
</dbReference>
<protein>
    <submittedName>
        <fullName evidence="1">Leucine-rich repeat domain-containing protein</fullName>
    </submittedName>
</protein>
<proteinExistence type="predicted"/>
<evidence type="ECO:0000313" key="1">
    <source>
        <dbReference type="EMBL" id="TPR53200.1"/>
    </source>
</evidence>
<dbReference type="EMBL" id="VHHP01000013">
    <property type="protein sequence ID" value="TPR53200.1"/>
    <property type="molecule type" value="Genomic_DNA"/>
</dbReference>